<dbReference type="GO" id="GO:0043565">
    <property type="term" value="F:sequence-specific DNA binding"/>
    <property type="evidence" value="ECO:0007669"/>
    <property type="project" value="InterPro"/>
</dbReference>
<feature type="domain" description="HTH araC/xylS-type" evidence="4">
    <location>
        <begin position="100"/>
        <end position="179"/>
    </location>
</feature>
<dbReference type="GO" id="GO:0003700">
    <property type="term" value="F:DNA-binding transcription factor activity"/>
    <property type="evidence" value="ECO:0007669"/>
    <property type="project" value="InterPro"/>
</dbReference>
<dbReference type="PANTHER" id="PTHR43280:SF2">
    <property type="entry name" value="HTH-TYPE TRANSCRIPTIONAL REGULATOR EXSA"/>
    <property type="match status" value="1"/>
</dbReference>
<dbReference type="RefSeq" id="WP_123899039.1">
    <property type="nucleotide sequence ID" value="NZ_RPFJ01000040.1"/>
</dbReference>
<dbReference type="Pfam" id="PF12833">
    <property type="entry name" value="HTH_18"/>
    <property type="match status" value="1"/>
</dbReference>
<evidence type="ECO:0000313" key="5">
    <source>
        <dbReference type="EMBL" id="RPD93057.1"/>
    </source>
</evidence>
<dbReference type="PANTHER" id="PTHR43280">
    <property type="entry name" value="ARAC-FAMILY TRANSCRIPTIONAL REGULATOR"/>
    <property type="match status" value="1"/>
</dbReference>
<evidence type="ECO:0000256" key="1">
    <source>
        <dbReference type="ARBA" id="ARBA00023015"/>
    </source>
</evidence>
<dbReference type="PROSITE" id="PS01124">
    <property type="entry name" value="HTH_ARAC_FAMILY_2"/>
    <property type="match status" value="1"/>
</dbReference>
<reference evidence="5 6" key="1">
    <citation type="submission" date="2018-11" db="EMBL/GenBank/DDBJ databases">
        <title>Aureibaculum marinum gen. nov., sp. nov., a member of the family Flavobacteriaceae isolated from the Bohai Sea.</title>
        <authorList>
            <person name="Ji X."/>
        </authorList>
    </citation>
    <scope>NUCLEOTIDE SEQUENCE [LARGE SCALE GENOMIC DNA]</scope>
    <source>
        <strain evidence="5 6">BH-SD17</strain>
    </source>
</reference>
<dbReference type="InterPro" id="IPR009057">
    <property type="entry name" value="Homeodomain-like_sf"/>
</dbReference>
<comment type="caution">
    <text evidence="5">The sequence shown here is derived from an EMBL/GenBank/DDBJ whole genome shotgun (WGS) entry which is preliminary data.</text>
</comment>
<keyword evidence="6" id="KW-1185">Reference proteome</keyword>
<dbReference type="SMART" id="SM00342">
    <property type="entry name" value="HTH_ARAC"/>
    <property type="match status" value="1"/>
</dbReference>
<gene>
    <name evidence="5" type="ORF">EGM88_14000</name>
</gene>
<evidence type="ECO:0000256" key="3">
    <source>
        <dbReference type="ARBA" id="ARBA00023163"/>
    </source>
</evidence>
<evidence type="ECO:0000313" key="6">
    <source>
        <dbReference type="Proteomes" id="UP000270856"/>
    </source>
</evidence>
<name>A0A3N4NFH9_9FLAO</name>
<evidence type="ECO:0000259" key="4">
    <source>
        <dbReference type="PROSITE" id="PS01124"/>
    </source>
</evidence>
<organism evidence="5 6">
    <name type="scientific">Aureibaculum marinum</name>
    <dbReference type="NCBI Taxonomy" id="2487930"/>
    <lineage>
        <taxon>Bacteria</taxon>
        <taxon>Pseudomonadati</taxon>
        <taxon>Bacteroidota</taxon>
        <taxon>Flavobacteriia</taxon>
        <taxon>Flavobacteriales</taxon>
        <taxon>Flavobacteriaceae</taxon>
        <taxon>Aureibaculum</taxon>
    </lineage>
</organism>
<keyword evidence="3" id="KW-0804">Transcription</keyword>
<dbReference type="Proteomes" id="UP000270856">
    <property type="component" value="Unassembled WGS sequence"/>
</dbReference>
<proteinExistence type="predicted"/>
<dbReference type="InterPro" id="IPR018060">
    <property type="entry name" value="HTH_AraC"/>
</dbReference>
<dbReference type="Gene3D" id="1.10.10.60">
    <property type="entry name" value="Homeodomain-like"/>
    <property type="match status" value="1"/>
</dbReference>
<dbReference type="InterPro" id="IPR018062">
    <property type="entry name" value="HTH_AraC-typ_CS"/>
</dbReference>
<dbReference type="AlphaFoldDB" id="A0A3N4NFH9"/>
<dbReference type="OrthoDB" id="952277at2"/>
<evidence type="ECO:0000256" key="2">
    <source>
        <dbReference type="ARBA" id="ARBA00023125"/>
    </source>
</evidence>
<dbReference type="EMBL" id="RPFJ01000040">
    <property type="protein sequence ID" value="RPD93057.1"/>
    <property type="molecule type" value="Genomic_DNA"/>
</dbReference>
<dbReference type="SUPFAM" id="SSF46689">
    <property type="entry name" value="Homeodomain-like"/>
    <property type="match status" value="1"/>
</dbReference>
<sequence>MNSSNIIYIKNMVCPRCIDVVKTIYEELDIPIKHIQLGKVESYKEISDDVKSKLANNLIERGFELLQDKNKKIIEQIKTIIVTQIHHSKEQLTSNFSVYISEKLHHEYSSLSRLFSSVEGITIERFILKQKIERVKELLFYKEYTLSEIAFQMNYSSVAHLSAQFKKETGMSPSEFKKLKDPNYQAIDSI</sequence>
<keyword evidence="1" id="KW-0805">Transcription regulation</keyword>
<accession>A0A3N4NFH9</accession>
<protein>
    <submittedName>
        <fullName evidence="5">AraC family transcriptional regulator</fullName>
    </submittedName>
</protein>
<dbReference type="PROSITE" id="PS00041">
    <property type="entry name" value="HTH_ARAC_FAMILY_1"/>
    <property type="match status" value="1"/>
</dbReference>
<keyword evidence="2" id="KW-0238">DNA-binding</keyword>